<accession>A0A383CCL8</accession>
<reference evidence="3" key="1">
    <citation type="submission" date="2018-05" db="EMBL/GenBank/DDBJ databases">
        <authorList>
            <person name="Lanie J.A."/>
            <person name="Ng W.-L."/>
            <person name="Kazmierczak K.M."/>
            <person name="Andrzejewski T.M."/>
            <person name="Davidsen T.M."/>
            <person name="Wayne K.J."/>
            <person name="Tettelin H."/>
            <person name="Glass J.I."/>
            <person name="Rusch D."/>
            <person name="Podicherti R."/>
            <person name="Tsui H.-C.T."/>
            <person name="Winkler M.E."/>
        </authorList>
    </citation>
    <scope>NUCLEOTIDE SEQUENCE</scope>
</reference>
<organism evidence="3">
    <name type="scientific">marine metagenome</name>
    <dbReference type="NCBI Taxonomy" id="408172"/>
    <lineage>
        <taxon>unclassified sequences</taxon>
        <taxon>metagenomes</taxon>
        <taxon>ecological metagenomes</taxon>
    </lineage>
</organism>
<dbReference type="Gene3D" id="3.30.360.10">
    <property type="entry name" value="Dihydrodipicolinate Reductase, domain 2"/>
    <property type="match status" value="1"/>
</dbReference>
<feature type="domain" description="GFO/IDH/MocA-like oxidoreductase" evidence="2">
    <location>
        <begin position="44"/>
        <end position="163"/>
    </location>
</feature>
<evidence type="ECO:0000256" key="1">
    <source>
        <dbReference type="ARBA" id="ARBA00023002"/>
    </source>
</evidence>
<dbReference type="InterPro" id="IPR055170">
    <property type="entry name" value="GFO_IDH_MocA-like_dom"/>
</dbReference>
<dbReference type="GO" id="GO:0016491">
    <property type="term" value="F:oxidoreductase activity"/>
    <property type="evidence" value="ECO:0007669"/>
    <property type="project" value="UniProtKB-KW"/>
</dbReference>
<evidence type="ECO:0000259" key="2">
    <source>
        <dbReference type="Pfam" id="PF22725"/>
    </source>
</evidence>
<feature type="non-terminal residue" evidence="3">
    <location>
        <position position="241"/>
    </location>
</feature>
<dbReference type="Gene3D" id="3.40.50.720">
    <property type="entry name" value="NAD(P)-binding Rossmann-like Domain"/>
    <property type="match status" value="1"/>
</dbReference>
<sequence length="241" mass="26723">KHVLCEKPVGRNPQEVRDVVEAAAACGRHLWAGYNLRFHPALARTREAAVRGDLGEIDFIRARYGHGGRPGYEKEWRGDPARAGGVELLDQGVHLVDLCLCLLGDFASVTGYTETRCWEIEPLEDNAFGLFRSPSGQVASIHVSWTQWRNLFSFEVFGREGYAVVEGLGGSYGPEQVRLGRRRPGVVPDEEVIDFPGKDLSWASEWADILDHLETGRRGGAAVGEEALATIEWIYRLYAAS</sequence>
<name>A0A383CCL8_9ZZZZ</name>
<gene>
    <name evidence="3" type="ORF">METZ01_LOCUS482816</name>
</gene>
<dbReference type="SUPFAM" id="SSF55347">
    <property type="entry name" value="Glyceraldehyde-3-phosphate dehydrogenase-like, C-terminal domain"/>
    <property type="match status" value="1"/>
</dbReference>
<dbReference type="AlphaFoldDB" id="A0A383CCL8"/>
<dbReference type="SUPFAM" id="SSF51735">
    <property type="entry name" value="NAD(P)-binding Rossmann-fold domains"/>
    <property type="match status" value="1"/>
</dbReference>
<dbReference type="Pfam" id="PF22725">
    <property type="entry name" value="GFO_IDH_MocA_C3"/>
    <property type="match status" value="1"/>
</dbReference>
<dbReference type="PANTHER" id="PTHR43818">
    <property type="entry name" value="BCDNA.GH03377"/>
    <property type="match status" value="1"/>
</dbReference>
<dbReference type="EMBL" id="UINC01207740">
    <property type="protein sequence ID" value="SVE29962.1"/>
    <property type="molecule type" value="Genomic_DNA"/>
</dbReference>
<dbReference type="InterPro" id="IPR036291">
    <property type="entry name" value="NAD(P)-bd_dom_sf"/>
</dbReference>
<dbReference type="InterPro" id="IPR050463">
    <property type="entry name" value="Gfo/Idh/MocA_oxidrdct_glycsds"/>
</dbReference>
<dbReference type="PANTHER" id="PTHR43818:SF11">
    <property type="entry name" value="BCDNA.GH03377"/>
    <property type="match status" value="1"/>
</dbReference>
<keyword evidence="1" id="KW-0560">Oxidoreductase</keyword>
<protein>
    <recommendedName>
        <fullName evidence="2">GFO/IDH/MocA-like oxidoreductase domain-containing protein</fullName>
    </recommendedName>
</protein>
<proteinExistence type="predicted"/>
<feature type="non-terminal residue" evidence="3">
    <location>
        <position position="1"/>
    </location>
</feature>
<evidence type="ECO:0000313" key="3">
    <source>
        <dbReference type="EMBL" id="SVE29962.1"/>
    </source>
</evidence>